<dbReference type="CDD" id="cd10441">
    <property type="entry name" value="GIY-YIG_COG1833"/>
    <property type="match status" value="1"/>
</dbReference>
<dbReference type="EMBL" id="DSBW01000101">
    <property type="protein sequence ID" value="HED30933.1"/>
    <property type="molecule type" value="Genomic_DNA"/>
</dbReference>
<dbReference type="PANTHER" id="PTHR37460">
    <property type="entry name" value="ENDONUCLEASE III"/>
    <property type="match status" value="1"/>
</dbReference>
<name>A0A831SRU3_PROAE</name>
<dbReference type="Proteomes" id="UP000886335">
    <property type="component" value="Unassembled WGS sequence"/>
</dbReference>
<reference evidence="1" key="1">
    <citation type="journal article" date="2020" name="mSystems">
        <title>Genome- and Community-Level Interaction Insights into Carbon Utilization and Element Cycling Functions of Hydrothermarchaeota in Hydrothermal Sediment.</title>
        <authorList>
            <person name="Zhou Z."/>
            <person name="Liu Y."/>
            <person name="Xu W."/>
            <person name="Pan J."/>
            <person name="Luo Z.H."/>
            <person name="Li M."/>
        </authorList>
    </citation>
    <scope>NUCLEOTIDE SEQUENCE [LARGE SCALE GENOMIC DNA]</scope>
    <source>
        <strain evidence="1">SpSt-1181</strain>
    </source>
</reference>
<comment type="caution">
    <text evidence="1">The sequence shown here is derived from an EMBL/GenBank/DDBJ whole genome shotgun (WGS) entry which is preliminary data.</text>
</comment>
<dbReference type="Pfam" id="PF01986">
    <property type="entry name" value="DUF123"/>
    <property type="match status" value="1"/>
</dbReference>
<gene>
    <name evidence="1" type="ORF">ENN50_04460</name>
</gene>
<dbReference type="InterPro" id="IPR002837">
    <property type="entry name" value="DUF123"/>
</dbReference>
<sequence>MIYLLGDITCREGTYMLLIELKKTCRVSFGRFMGGKAITMDAGLYLYTGSAMGGTKAGSPLWRRLLRHATRSSGRRAHAVRKHMLIMLNRTGMNTQHISAPSKKKLRWHIDYLLDKPCVRLSGAIVICSPARLESLLAQKILSLDCVIPVAQGLGASDMKKETHLVRLEHPDRCLQRLNSLLLTIAEIREHNYPFPINAFTNVERSKI</sequence>
<proteinExistence type="predicted"/>
<organism evidence="1">
    <name type="scientific">Prosthecochloris aestuarii</name>
    <dbReference type="NCBI Taxonomy" id="1102"/>
    <lineage>
        <taxon>Bacteria</taxon>
        <taxon>Pseudomonadati</taxon>
        <taxon>Chlorobiota</taxon>
        <taxon>Chlorobiia</taxon>
        <taxon>Chlorobiales</taxon>
        <taxon>Chlorobiaceae</taxon>
        <taxon>Prosthecochloris</taxon>
    </lineage>
</organism>
<accession>A0A831SRU3</accession>
<evidence type="ECO:0000313" key="1">
    <source>
        <dbReference type="EMBL" id="HED30933.1"/>
    </source>
</evidence>
<protein>
    <submittedName>
        <fullName evidence="1">GIY-YIG nuclease family protein</fullName>
    </submittedName>
</protein>
<dbReference type="AlphaFoldDB" id="A0A831SRU3"/>
<dbReference type="PANTHER" id="PTHR37460:SF1">
    <property type="entry name" value="ENDONUCLEASE III"/>
    <property type="match status" value="1"/>
</dbReference>